<dbReference type="CDD" id="cd17321">
    <property type="entry name" value="MFS_MMR_MDR_like"/>
    <property type="match status" value="1"/>
</dbReference>
<evidence type="ECO:0000256" key="7">
    <source>
        <dbReference type="SAM" id="Phobius"/>
    </source>
</evidence>
<dbReference type="InterPro" id="IPR036259">
    <property type="entry name" value="MFS_trans_sf"/>
</dbReference>
<keyword evidence="4 7" id="KW-0812">Transmembrane</keyword>
<dbReference type="PANTHER" id="PTHR42718:SF47">
    <property type="entry name" value="METHYL VIOLOGEN RESISTANCE PROTEIN SMVA"/>
    <property type="match status" value="1"/>
</dbReference>
<evidence type="ECO:0000313" key="10">
    <source>
        <dbReference type="Proteomes" id="UP000763557"/>
    </source>
</evidence>
<sequence>MKTTEARAGVREWVGLAVLALPTLLLAMDATVVYLAVPHLGADLRPTDTELLWIVDSYGFMVAGFLVTMGTLGDRIGRRRLLMIGAMAFAAASVLAAFAPDPLLLILARGLLGVAGATLGPSTLSLISTMFPPGQRGIAIGLWATCFSAGIALGPIVGGLLLEWFWWGSVFLLAVPFMAVLLVAGPFLLPEYRDTEAGRLDLTSVFLSLAAVLPVIYGIKQHGGLAGGIAIVVGLVFGAVFVSRQRKLADPLLDLRMFGHRSFSVALMAQLFTMTAIGGIYLFVTQYLQLVQDFTPLTAGLWLVPSAVVLVLSSLVTPKLAGRFAPAHIVGVALAMAALGFAVLAAADGLGLVMAGFSLVYLGIGPIMALGTELVIGTAPPEKAGSAAAMSETAMEFGIALGVGVLGVIGTAVATNGQSLLETTSTQFTAGLNVVALLCAAITGVLAVLVLRLLRPAHPGR</sequence>
<gene>
    <name evidence="9" type="ORF">GC106_78210</name>
</gene>
<proteinExistence type="predicted"/>
<dbReference type="InterPro" id="IPR001958">
    <property type="entry name" value="Tet-R_TetA/multi-R_MdtG-like"/>
</dbReference>
<feature type="transmembrane region" description="Helical" evidence="7">
    <location>
        <begin position="329"/>
        <end position="347"/>
    </location>
</feature>
<feature type="transmembrane region" description="Helical" evidence="7">
    <location>
        <begin position="397"/>
        <end position="414"/>
    </location>
</feature>
<feature type="transmembrane region" description="Helical" evidence="7">
    <location>
        <begin position="225"/>
        <end position="242"/>
    </location>
</feature>
<feature type="transmembrane region" description="Helical" evidence="7">
    <location>
        <begin position="353"/>
        <end position="376"/>
    </location>
</feature>
<accession>A0ABX2FI73</accession>
<dbReference type="SUPFAM" id="SSF103473">
    <property type="entry name" value="MFS general substrate transporter"/>
    <property type="match status" value="1"/>
</dbReference>
<dbReference type="Proteomes" id="UP000763557">
    <property type="component" value="Unassembled WGS sequence"/>
</dbReference>
<organism evidence="9 10">
    <name type="scientific">Kibdelosporangium persicum</name>
    <dbReference type="NCBI Taxonomy" id="2698649"/>
    <lineage>
        <taxon>Bacteria</taxon>
        <taxon>Bacillati</taxon>
        <taxon>Actinomycetota</taxon>
        <taxon>Actinomycetes</taxon>
        <taxon>Pseudonocardiales</taxon>
        <taxon>Pseudonocardiaceae</taxon>
        <taxon>Kibdelosporangium</taxon>
    </lineage>
</organism>
<evidence type="ECO:0000313" key="9">
    <source>
        <dbReference type="EMBL" id="NRN70550.1"/>
    </source>
</evidence>
<keyword evidence="3" id="KW-1003">Cell membrane</keyword>
<feature type="transmembrane region" description="Helical" evidence="7">
    <location>
        <begin position="106"/>
        <end position="127"/>
    </location>
</feature>
<evidence type="ECO:0000256" key="4">
    <source>
        <dbReference type="ARBA" id="ARBA00022692"/>
    </source>
</evidence>
<dbReference type="PANTHER" id="PTHR42718">
    <property type="entry name" value="MAJOR FACILITATOR SUPERFAMILY MULTIDRUG TRANSPORTER MFSC"/>
    <property type="match status" value="1"/>
</dbReference>
<feature type="transmembrane region" description="Helical" evidence="7">
    <location>
        <begin position="81"/>
        <end position="100"/>
    </location>
</feature>
<comment type="caution">
    <text evidence="9">The sequence shown here is derived from an EMBL/GenBank/DDBJ whole genome shotgun (WGS) entry which is preliminary data.</text>
</comment>
<dbReference type="PRINTS" id="PR01035">
    <property type="entry name" value="TCRTETA"/>
</dbReference>
<evidence type="ECO:0000259" key="8">
    <source>
        <dbReference type="PROSITE" id="PS50850"/>
    </source>
</evidence>
<evidence type="ECO:0000256" key="5">
    <source>
        <dbReference type="ARBA" id="ARBA00022989"/>
    </source>
</evidence>
<comment type="subcellular location">
    <subcellularLocation>
        <location evidence="1">Cell membrane</location>
        <topology evidence="1">Multi-pass membrane protein</topology>
    </subcellularLocation>
</comment>
<evidence type="ECO:0000256" key="2">
    <source>
        <dbReference type="ARBA" id="ARBA00022448"/>
    </source>
</evidence>
<dbReference type="InterPro" id="IPR011701">
    <property type="entry name" value="MFS"/>
</dbReference>
<feature type="transmembrane region" description="Helical" evidence="7">
    <location>
        <begin position="200"/>
        <end position="219"/>
    </location>
</feature>
<keyword evidence="10" id="KW-1185">Reference proteome</keyword>
<feature type="transmembrane region" description="Helical" evidence="7">
    <location>
        <begin position="164"/>
        <end position="188"/>
    </location>
</feature>
<feature type="transmembrane region" description="Helical" evidence="7">
    <location>
        <begin position="51"/>
        <end position="69"/>
    </location>
</feature>
<feature type="transmembrane region" description="Helical" evidence="7">
    <location>
        <begin position="263"/>
        <end position="284"/>
    </location>
</feature>
<dbReference type="EMBL" id="JAAATY010000040">
    <property type="protein sequence ID" value="NRN70550.1"/>
    <property type="molecule type" value="Genomic_DNA"/>
</dbReference>
<evidence type="ECO:0000256" key="6">
    <source>
        <dbReference type="ARBA" id="ARBA00023136"/>
    </source>
</evidence>
<dbReference type="RefSeq" id="WP_173141673.1">
    <property type="nucleotide sequence ID" value="NZ_CBCSGW010000046.1"/>
</dbReference>
<name>A0ABX2FI73_9PSEU</name>
<feature type="transmembrane region" description="Helical" evidence="7">
    <location>
        <begin position="434"/>
        <end position="454"/>
    </location>
</feature>
<dbReference type="PROSITE" id="PS50850">
    <property type="entry name" value="MFS"/>
    <property type="match status" value="1"/>
</dbReference>
<keyword evidence="2" id="KW-0813">Transport</keyword>
<evidence type="ECO:0000256" key="3">
    <source>
        <dbReference type="ARBA" id="ARBA00022475"/>
    </source>
</evidence>
<reference evidence="9 10" key="1">
    <citation type="submission" date="2020-01" db="EMBL/GenBank/DDBJ databases">
        <title>Kibdelosporangium persica a novel Actinomycetes from a hot desert in Iran.</title>
        <authorList>
            <person name="Safaei N."/>
            <person name="Zaburannyi N."/>
            <person name="Mueller R."/>
            <person name="Wink J."/>
        </authorList>
    </citation>
    <scope>NUCLEOTIDE SEQUENCE [LARGE SCALE GENOMIC DNA]</scope>
    <source>
        <strain evidence="9 10">4NS15</strain>
    </source>
</reference>
<dbReference type="InterPro" id="IPR020846">
    <property type="entry name" value="MFS_dom"/>
</dbReference>
<feature type="transmembrane region" description="Helical" evidence="7">
    <location>
        <begin position="296"/>
        <end position="317"/>
    </location>
</feature>
<dbReference type="Gene3D" id="1.20.1720.10">
    <property type="entry name" value="Multidrug resistance protein D"/>
    <property type="match status" value="1"/>
</dbReference>
<feature type="domain" description="Major facilitator superfamily (MFS) profile" evidence="8">
    <location>
        <begin position="15"/>
        <end position="459"/>
    </location>
</feature>
<dbReference type="Gene3D" id="1.20.1250.20">
    <property type="entry name" value="MFS general substrate transporter like domains"/>
    <property type="match status" value="1"/>
</dbReference>
<dbReference type="Pfam" id="PF07690">
    <property type="entry name" value="MFS_1"/>
    <property type="match status" value="1"/>
</dbReference>
<evidence type="ECO:0000256" key="1">
    <source>
        <dbReference type="ARBA" id="ARBA00004651"/>
    </source>
</evidence>
<keyword evidence="5 7" id="KW-1133">Transmembrane helix</keyword>
<protein>
    <submittedName>
        <fullName evidence="9">MFS transporter</fullName>
    </submittedName>
</protein>
<feature type="transmembrane region" description="Helical" evidence="7">
    <location>
        <begin position="139"/>
        <end position="158"/>
    </location>
</feature>
<keyword evidence="6 7" id="KW-0472">Membrane</keyword>